<dbReference type="InterPro" id="IPR032816">
    <property type="entry name" value="VTT_dom"/>
</dbReference>
<dbReference type="EMBL" id="JBHSJF010000006">
    <property type="protein sequence ID" value="MFC5068120.1"/>
    <property type="molecule type" value="Genomic_DNA"/>
</dbReference>
<feature type="transmembrane region" description="Helical" evidence="1">
    <location>
        <begin position="6"/>
        <end position="24"/>
    </location>
</feature>
<dbReference type="InterPro" id="IPR051311">
    <property type="entry name" value="DedA_domain"/>
</dbReference>
<sequence length="149" mass="16192">MSEFWVYGSMFTAALIAGTFLPFLPGSSEIVLAGLLANKQGDTMLLVASATAGNVLGAIVNYVVGYFVSELAGKKWFPANEAQLARASDHFERYGSWILLMSWAPFFGDLITAIAGLLRTDFRLFLVLVTIGKLARYVVLAMGVDLLNF</sequence>
<protein>
    <submittedName>
        <fullName evidence="3">YqaA family protein</fullName>
    </submittedName>
</protein>
<evidence type="ECO:0000256" key="1">
    <source>
        <dbReference type="SAM" id="Phobius"/>
    </source>
</evidence>
<proteinExistence type="predicted"/>
<evidence type="ECO:0000313" key="3">
    <source>
        <dbReference type="EMBL" id="MFC5068120.1"/>
    </source>
</evidence>
<evidence type="ECO:0000313" key="4">
    <source>
        <dbReference type="Proteomes" id="UP001595796"/>
    </source>
</evidence>
<dbReference type="PANTHER" id="PTHR42709">
    <property type="entry name" value="ALKALINE PHOSPHATASE LIKE PROTEIN"/>
    <property type="match status" value="1"/>
</dbReference>
<comment type="caution">
    <text evidence="3">The sequence shown here is derived from an EMBL/GenBank/DDBJ whole genome shotgun (WGS) entry which is preliminary data.</text>
</comment>
<dbReference type="PANTHER" id="PTHR42709:SF4">
    <property type="entry name" value="INNER MEMBRANE PROTEIN YQAA"/>
    <property type="match status" value="1"/>
</dbReference>
<name>A0ABV9YZ76_9HYPH</name>
<dbReference type="RefSeq" id="WP_379770333.1">
    <property type="nucleotide sequence ID" value="NZ_JBHSJF010000006.1"/>
</dbReference>
<dbReference type="Pfam" id="PF09335">
    <property type="entry name" value="VTT_dom"/>
    <property type="match status" value="1"/>
</dbReference>
<feature type="domain" description="VTT" evidence="2">
    <location>
        <begin position="25"/>
        <end position="143"/>
    </location>
</feature>
<organism evidence="3 4">
    <name type="scientific">Flaviflagellibacter deserti</name>
    <dbReference type="NCBI Taxonomy" id="2267266"/>
    <lineage>
        <taxon>Bacteria</taxon>
        <taxon>Pseudomonadati</taxon>
        <taxon>Pseudomonadota</taxon>
        <taxon>Alphaproteobacteria</taxon>
        <taxon>Hyphomicrobiales</taxon>
        <taxon>Flaviflagellibacter</taxon>
    </lineage>
</organism>
<dbReference type="Proteomes" id="UP001595796">
    <property type="component" value="Unassembled WGS sequence"/>
</dbReference>
<gene>
    <name evidence="3" type="ORF">ACFPFW_08835</name>
</gene>
<feature type="transmembrane region" description="Helical" evidence="1">
    <location>
        <begin position="94"/>
        <end position="117"/>
    </location>
</feature>
<feature type="transmembrane region" description="Helical" evidence="1">
    <location>
        <begin position="45"/>
        <end position="68"/>
    </location>
</feature>
<keyword evidence="1" id="KW-0472">Membrane</keyword>
<accession>A0ABV9YZ76</accession>
<evidence type="ECO:0000259" key="2">
    <source>
        <dbReference type="Pfam" id="PF09335"/>
    </source>
</evidence>
<reference evidence="4" key="1">
    <citation type="journal article" date="2019" name="Int. J. Syst. Evol. Microbiol.">
        <title>The Global Catalogue of Microorganisms (GCM) 10K type strain sequencing project: providing services to taxonomists for standard genome sequencing and annotation.</title>
        <authorList>
            <consortium name="The Broad Institute Genomics Platform"/>
            <consortium name="The Broad Institute Genome Sequencing Center for Infectious Disease"/>
            <person name="Wu L."/>
            <person name="Ma J."/>
        </authorList>
    </citation>
    <scope>NUCLEOTIDE SEQUENCE [LARGE SCALE GENOMIC DNA]</scope>
    <source>
        <strain evidence="4">CGMCC 1.16444</strain>
    </source>
</reference>
<keyword evidence="4" id="KW-1185">Reference proteome</keyword>
<feature type="transmembrane region" description="Helical" evidence="1">
    <location>
        <begin position="124"/>
        <end position="144"/>
    </location>
</feature>
<keyword evidence="1" id="KW-1133">Transmembrane helix</keyword>
<keyword evidence="1" id="KW-0812">Transmembrane</keyword>